<reference evidence="3" key="1">
    <citation type="journal article" date="2014" name="Int. J. Syst. Evol. Microbiol.">
        <title>Complete genome sequence of Corynebacterium casei LMG S-19264T (=DSM 44701T), isolated from a smear-ripened cheese.</title>
        <authorList>
            <consortium name="US DOE Joint Genome Institute (JGI-PGF)"/>
            <person name="Walter F."/>
            <person name="Albersmeier A."/>
            <person name="Kalinowski J."/>
            <person name="Ruckert C."/>
        </authorList>
    </citation>
    <scope>NUCLEOTIDE SEQUENCE</scope>
    <source>
        <strain evidence="3">CGMCC 1.3617</strain>
    </source>
</reference>
<dbReference type="PANTHER" id="PTHR35458:SF2">
    <property type="entry name" value="SLR0755 PROTEIN"/>
    <property type="match status" value="1"/>
</dbReference>
<dbReference type="EMBL" id="BMKW01000008">
    <property type="protein sequence ID" value="GGJ25017.1"/>
    <property type="molecule type" value="Genomic_DNA"/>
</dbReference>
<dbReference type="Proteomes" id="UP000661507">
    <property type="component" value="Unassembled WGS sequence"/>
</dbReference>
<comment type="caution">
    <text evidence="3">The sequence shown here is derived from an EMBL/GenBank/DDBJ whole genome shotgun (WGS) entry which is preliminary data.</text>
</comment>
<feature type="compositionally biased region" description="Pro residues" evidence="1">
    <location>
        <begin position="194"/>
        <end position="203"/>
    </location>
</feature>
<name>A0A917NSR8_9PROT</name>
<dbReference type="Pfam" id="PF01936">
    <property type="entry name" value="NYN"/>
    <property type="match status" value="1"/>
</dbReference>
<evidence type="ECO:0000313" key="4">
    <source>
        <dbReference type="Proteomes" id="UP000661507"/>
    </source>
</evidence>
<gene>
    <name evidence="3" type="ORF">GCM10011320_35470</name>
</gene>
<dbReference type="CDD" id="cd10911">
    <property type="entry name" value="PIN_LabA"/>
    <property type="match status" value="1"/>
</dbReference>
<dbReference type="InterPro" id="IPR047140">
    <property type="entry name" value="LabA"/>
</dbReference>
<dbReference type="Gene3D" id="3.40.50.1010">
    <property type="entry name" value="5'-nuclease"/>
    <property type="match status" value="1"/>
</dbReference>
<organism evidence="3 4">
    <name type="scientific">Neoroseomonas lacus</name>
    <dbReference type="NCBI Taxonomy" id="287609"/>
    <lineage>
        <taxon>Bacteria</taxon>
        <taxon>Pseudomonadati</taxon>
        <taxon>Pseudomonadota</taxon>
        <taxon>Alphaproteobacteria</taxon>
        <taxon>Acetobacterales</taxon>
        <taxon>Acetobacteraceae</taxon>
        <taxon>Neoroseomonas</taxon>
    </lineage>
</organism>
<feature type="domain" description="NYN" evidence="2">
    <location>
        <begin position="13"/>
        <end position="170"/>
    </location>
</feature>
<reference evidence="3" key="2">
    <citation type="submission" date="2020-09" db="EMBL/GenBank/DDBJ databases">
        <authorList>
            <person name="Sun Q."/>
            <person name="Zhou Y."/>
        </authorList>
    </citation>
    <scope>NUCLEOTIDE SEQUENCE</scope>
    <source>
        <strain evidence="3">CGMCC 1.3617</strain>
    </source>
</reference>
<evidence type="ECO:0000259" key="2">
    <source>
        <dbReference type="Pfam" id="PF01936"/>
    </source>
</evidence>
<protein>
    <submittedName>
        <fullName evidence="3">NYN domain-containing protein</fullName>
    </submittedName>
</protein>
<keyword evidence="4" id="KW-1185">Reference proteome</keyword>
<dbReference type="GO" id="GO:0004540">
    <property type="term" value="F:RNA nuclease activity"/>
    <property type="evidence" value="ECO:0007669"/>
    <property type="project" value="InterPro"/>
</dbReference>
<proteinExistence type="predicted"/>
<dbReference type="PANTHER" id="PTHR35458">
    <property type="entry name" value="SLR0755 PROTEIN"/>
    <property type="match status" value="1"/>
</dbReference>
<evidence type="ECO:0000313" key="3">
    <source>
        <dbReference type="EMBL" id="GGJ25017.1"/>
    </source>
</evidence>
<feature type="region of interest" description="Disordered" evidence="1">
    <location>
        <begin position="179"/>
        <end position="223"/>
    </location>
</feature>
<dbReference type="InterPro" id="IPR021139">
    <property type="entry name" value="NYN"/>
</dbReference>
<evidence type="ECO:0000256" key="1">
    <source>
        <dbReference type="SAM" id="MobiDB-lite"/>
    </source>
</evidence>
<sequence>MAGDMRRSGGAERVGLFVDGANLYHTSRALGFEIDFAQLLDYFRGGTYLVRAFYYTALIETEDYSPLRPLTDWLAYNGWQVVTKPAKQQTDPTGRLRLKGNMDVELAVDMLEMAVHLDHVVLFSGDGDFRRLVEAVQRMGVRVTVVSSTRAQPPMIADELRRQADNFLDIADIAPEIARRQVESRARPATAAPAPAPAAPAPRPTRATPADPFADTELPEPEA</sequence>
<dbReference type="RefSeq" id="WP_229681387.1">
    <property type="nucleotide sequence ID" value="NZ_BMKW01000008.1"/>
</dbReference>
<accession>A0A917NSR8</accession>
<dbReference type="AlphaFoldDB" id="A0A917NSR8"/>